<dbReference type="Gene3D" id="3.40.630.10">
    <property type="entry name" value="Zn peptidases"/>
    <property type="match status" value="1"/>
</dbReference>
<evidence type="ECO:0000256" key="2">
    <source>
        <dbReference type="ARBA" id="ARBA00022438"/>
    </source>
</evidence>
<evidence type="ECO:0000256" key="4">
    <source>
        <dbReference type="ARBA" id="ARBA00022723"/>
    </source>
</evidence>
<feature type="binding site" evidence="8">
    <location>
        <position position="196"/>
    </location>
    <ligand>
        <name>Zn(2+)</name>
        <dbReference type="ChEBI" id="CHEBI:29105"/>
        <label>2</label>
    </ligand>
</feature>
<sequence>MQRLIELCSVHGVSGREEQVREKIVSMIGKEEYAVDNIGNLLVHKHFNENSKNIVLLAHMDEIGFYITNLREDGKLEIRNVGGIIEDAIQGSFVQVVTDNKVIDGVIGTVPPHLKADGVTFDKCIDVGASSKVELMEMGISVMNYAVFRKEFSILNKDYLAMRSLDDRFGCYVLTEVLKGDSFTSNCTFAWTVQEEVGLRGARALLNRFCTFDNRRYDLAIAIDSFACCSKQNKHIELGKGPVIRAFDNSSISDIGVVKYILKLARENDIPVQIGATGGGNDASVFVEYGIPMVALSVPIRYLHSQVEMVNIDDVQNLIRLLRVFLSKY</sequence>
<dbReference type="Pfam" id="PF05343">
    <property type="entry name" value="Peptidase_M42"/>
    <property type="match status" value="1"/>
</dbReference>
<dbReference type="GO" id="GO:0006508">
    <property type="term" value="P:proteolysis"/>
    <property type="evidence" value="ECO:0007669"/>
    <property type="project" value="UniProtKB-KW"/>
</dbReference>
<evidence type="ECO:0000256" key="5">
    <source>
        <dbReference type="ARBA" id="ARBA00022801"/>
    </source>
</evidence>
<evidence type="ECO:0000256" key="1">
    <source>
        <dbReference type="ARBA" id="ARBA00006272"/>
    </source>
</evidence>
<dbReference type="PANTHER" id="PTHR32481:SF0">
    <property type="entry name" value="AMINOPEPTIDASE YPDE-RELATED"/>
    <property type="match status" value="1"/>
</dbReference>
<feature type="binding site" evidence="8">
    <location>
        <position position="59"/>
    </location>
    <ligand>
        <name>Zn(2+)</name>
        <dbReference type="ChEBI" id="CHEBI:29105"/>
        <label>1</label>
    </ligand>
</feature>
<evidence type="ECO:0000256" key="3">
    <source>
        <dbReference type="ARBA" id="ARBA00022670"/>
    </source>
</evidence>
<keyword evidence="5" id="KW-0378">Hydrolase</keyword>
<keyword evidence="3" id="KW-0645">Protease</keyword>
<evidence type="ECO:0000256" key="8">
    <source>
        <dbReference type="PIRSR" id="PIRSR001123-2"/>
    </source>
</evidence>
<feature type="binding site" evidence="8">
    <location>
        <position position="166"/>
    </location>
    <ligand>
        <name>Zn(2+)</name>
        <dbReference type="ChEBI" id="CHEBI:29105"/>
        <label>2</label>
    </ligand>
</feature>
<reference evidence="9" key="1">
    <citation type="journal article" date="2020" name="mSystems">
        <title>Genome- and Community-Level Interaction Insights into Carbon Utilization and Element Cycling Functions of Hydrothermarchaeota in Hydrothermal Sediment.</title>
        <authorList>
            <person name="Zhou Z."/>
            <person name="Liu Y."/>
            <person name="Xu W."/>
            <person name="Pan J."/>
            <person name="Luo Z.H."/>
            <person name="Li M."/>
        </authorList>
    </citation>
    <scope>NUCLEOTIDE SEQUENCE [LARGE SCALE GENOMIC DNA]</scope>
    <source>
        <strain evidence="9">SpSt-1088</strain>
    </source>
</reference>
<gene>
    <name evidence="9" type="ORF">ENM46_00120</name>
</gene>
<feature type="active site" description="Proton acceptor" evidence="7">
    <location>
        <position position="195"/>
    </location>
</feature>
<keyword evidence="2" id="KW-0031">Aminopeptidase</keyword>
<dbReference type="PANTHER" id="PTHR32481">
    <property type="entry name" value="AMINOPEPTIDASE"/>
    <property type="match status" value="1"/>
</dbReference>
<dbReference type="AlphaFoldDB" id="A0A7C5U7L6"/>
<evidence type="ECO:0000313" key="9">
    <source>
        <dbReference type="EMBL" id="HHR33335.1"/>
    </source>
</evidence>
<dbReference type="PIRSF" id="PIRSF001123">
    <property type="entry name" value="PepA_GA"/>
    <property type="match status" value="1"/>
</dbReference>
<dbReference type="InterPro" id="IPR023367">
    <property type="entry name" value="Peptidase_M42_dom2"/>
</dbReference>
<feature type="binding site" evidence="8">
    <location>
        <position position="224"/>
    </location>
    <ligand>
        <name>Zn(2+)</name>
        <dbReference type="ChEBI" id="CHEBI:29105"/>
        <label>1</label>
    </ligand>
</feature>
<name>A0A7C5U7L6_9BACT</name>
<dbReference type="GO" id="GO:0046872">
    <property type="term" value="F:metal ion binding"/>
    <property type="evidence" value="ECO:0007669"/>
    <property type="project" value="UniProtKB-UniRule"/>
</dbReference>
<organism evidence="9">
    <name type="scientific">Fervidobacterium nodosum</name>
    <dbReference type="NCBI Taxonomy" id="2424"/>
    <lineage>
        <taxon>Bacteria</taxon>
        <taxon>Thermotogati</taxon>
        <taxon>Thermotogota</taxon>
        <taxon>Thermotogae</taxon>
        <taxon>Thermotogales</taxon>
        <taxon>Fervidobacteriaceae</taxon>
        <taxon>Fervidobacterium</taxon>
    </lineage>
</organism>
<dbReference type="InterPro" id="IPR051464">
    <property type="entry name" value="Peptidase_M42_aminopept"/>
</dbReference>
<feature type="binding site" evidence="8">
    <location>
        <position position="166"/>
    </location>
    <ligand>
        <name>Zn(2+)</name>
        <dbReference type="ChEBI" id="CHEBI:29105"/>
        <label>1</label>
    </ligand>
</feature>
<comment type="similarity">
    <text evidence="1 6">Belongs to the peptidase M42 family.</text>
</comment>
<dbReference type="GO" id="GO:0004177">
    <property type="term" value="F:aminopeptidase activity"/>
    <property type="evidence" value="ECO:0007669"/>
    <property type="project" value="UniProtKB-UniRule"/>
</dbReference>
<dbReference type="InterPro" id="IPR008007">
    <property type="entry name" value="Peptidase_M42"/>
</dbReference>
<accession>A0A7C5U7L6</accession>
<protein>
    <submittedName>
        <fullName evidence="9">M42 family peptidase</fullName>
    </submittedName>
</protein>
<proteinExistence type="inferred from homology"/>
<comment type="caution">
    <text evidence="9">The sequence shown here is derived from an EMBL/GenBank/DDBJ whole genome shotgun (WGS) entry which is preliminary data.</text>
</comment>
<dbReference type="SUPFAM" id="SSF101821">
    <property type="entry name" value="Aminopeptidase/glucanase lid domain"/>
    <property type="match status" value="1"/>
</dbReference>
<keyword evidence="4 8" id="KW-0479">Metal-binding</keyword>
<evidence type="ECO:0000256" key="6">
    <source>
        <dbReference type="PIRNR" id="PIRNR001123"/>
    </source>
</evidence>
<dbReference type="EMBL" id="DRXW01000009">
    <property type="protein sequence ID" value="HHR33335.1"/>
    <property type="molecule type" value="Genomic_DNA"/>
</dbReference>
<feature type="binding site" evidence="8">
    <location>
        <position position="304"/>
    </location>
    <ligand>
        <name>Zn(2+)</name>
        <dbReference type="ChEBI" id="CHEBI:29105"/>
        <label>2</label>
    </ligand>
</feature>
<evidence type="ECO:0000256" key="7">
    <source>
        <dbReference type="PIRSR" id="PIRSR001123-1"/>
    </source>
</evidence>
<dbReference type="SUPFAM" id="SSF53187">
    <property type="entry name" value="Zn-dependent exopeptidases"/>
    <property type="match status" value="1"/>
</dbReference>
<comment type="cofactor">
    <cofactor evidence="8">
        <name>a divalent metal cation</name>
        <dbReference type="ChEBI" id="CHEBI:60240"/>
    </cofactor>
    <text evidence="8">Binds 2 divalent metal cations per subunit.</text>
</comment>
<dbReference type="Gene3D" id="2.40.30.40">
    <property type="entry name" value="Peptidase M42, domain 2"/>
    <property type="match status" value="1"/>
</dbReference>